<dbReference type="AlphaFoldDB" id="A0A1G7WAT6"/>
<protein>
    <recommendedName>
        <fullName evidence="1">Stage 0 sporulation protein A homolog</fullName>
    </recommendedName>
</protein>
<sequence length="118" mass="13039">MKKILIVDDAIFMRLTIKKMLENSNYEVVGEAANGVIGVELYKQLQPDIVTMDITMPEMTGIEALKAIKAINPKAMVVMLTALGQEGMVKEAIISGAKNYLVKPFTEERLLQVLDKLG</sequence>
<dbReference type="SUPFAM" id="SSF52172">
    <property type="entry name" value="CheY-like"/>
    <property type="match status" value="1"/>
</dbReference>
<evidence type="ECO:0000256" key="2">
    <source>
        <dbReference type="ARBA" id="ARBA00024867"/>
    </source>
</evidence>
<evidence type="ECO:0000313" key="6">
    <source>
        <dbReference type="Proteomes" id="UP000198656"/>
    </source>
</evidence>
<dbReference type="SMART" id="SM00448">
    <property type="entry name" value="REC"/>
    <property type="match status" value="1"/>
</dbReference>
<dbReference type="InterPro" id="IPR011006">
    <property type="entry name" value="CheY-like_superfamily"/>
</dbReference>
<dbReference type="GO" id="GO:0000160">
    <property type="term" value="P:phosphorelay signal transduction system"/>
    <property type="evidence" value="ECO:0007669"/>
    <property type="project" value="InterPro"/>
</dbReference>
<keyword evidence="3" id="KW-0597">Phosphoprotein</keyword>
<evidence type="ECO:0000256" key="3">
    <source>
        <dbReference type="PROSITE-ProRule" id="PRU00169"/>
    </source>
</evidence>
<dbReference type="EMBL" id="FNCP01000005">
    <property type="protein sequence ID" value="SDG69107.1"/>
    <property type="molecule type" value="Genomic_DNA"/>
</dbReference>
<dbReference type="PANTHER" id="PTHR43228:SF1">
    <property type="entry name" value="TWO-COMPONENT RESPONSE REGULATOR ARR22"/>
    <property type="match status" value="1"/>
</dbReference>
<dbReference type="Proteomes" id="UP000198656">
    <property type="component" value="Unassembled WGS sequence"/>
</dbReference>
<evidence type="ECO:0000256" key="1">
    <source>
        <dbReference type="ARBA" id="ARBA00018672"/>
    </source>
</evidence>
<dbReference type="PROSITE" id="PS50110">
    <property type="entry name" value="RESPONSE_REGULATORY"/>
    <property type="match status" value="1"/>
</dbReference>
<organism evidence="5 6">
    <name type="scientific">Desulfosporosinus hippei DSM 8344</name>
    <dbReference type="NCBI Taxonomy" id="1121419"/>
    <lineage>
        <taxon>Bacteria</taxon>
        <taxon>Bacillati</taxon>
        <taxon>Bacillota</taxon>
        <taxon>Clostridia</taxon>
        <taxon>Eubacteriales</taxon>
        <taxon>Desulfitobacteriaceae</taxon>
        <taxon>Desulfosporosinus</taxon>
    </lineage>
</organism>
<proteinExistence type="predicted"/>
<accession>A0A1G7WAT6</accession>
<dbReference type="PANTHER" id="PTHR43228">
    <property type="entry name" value="TWO-COMPONENT RESPONSE REGULATOR"/>
    <property type="match status" value="1"/>
</dbReference>
<reference evidence="6" key="1">
    <citation type="submission" date="2016-10" db="EMBL/GenBank/DDBJ databases">
        <authorList>
            <person name="Varghese N."/>
            <person name="Submissions S."/>
        </authorList>
    </citation>
    <scope>NUCLEOTIDE SEQUENCE [LARGE SCALE GENOMIC DNA]</scope>
    <source>
        <strain evidence="6">DSM 8344</strain>
    </source>
</reference>
<feature type="domain" description="Response regulatory" evidence="4">
    <location>
        <begin position="3"/>
        <end position="118"/>
    </location>
</feature>
<comment type="function">
    <text evidence="2">May play the central regulatory role in sporulation. It may be an element of the effector pathway responsible for the activation of sporulation genes in response to nutritional stress. Spo0A may act in concert with spo0H (a sigma factor) to control the expression of some genes that are critical to the sporulation process.</text>
</comment>
<dbReference type="RefSeq" id="WP_092331242.1">
    <property type="nucleotide sequence ID" value="NZ_FNCP01000005.1"/>
</dbReference>
<dbReference type="Pfam" id="PF00072">
    <property type="entry name" value="Response_reg"/>
    <property type="match status" value="1"/>
</dbReference>
<dbReference type="STRING" id="1121419.SAMN05443529_10589"/>
<name>A0A1G7WAT6_9FIRM</name>
<dbReference type="OrthoDB" id="9790669at2"/>
<gene>
    <name evidence="5" type="ORF">SAMN05443529_10589</name>
</gene>
<evidence type="ECO:0000259" key="4">
    <source>
        <dbReference type="PROSITE" id="PS50110"/>
    </source>
</evidence>
<dbReference type="Gene3D" id="3.40.50.2300">
    <property type="match status" value="1"/>
</dbReference>
<evidence type="ECO:0000313" key="5">
    <source>
        <dbReference type="EMBL" id="SDG69107.1"/>
    </source>
</evidence>
<dbReference type="InterPro" id="IPR001789">
    <property type="entry name" value="Sig_transdc_resp-reg_receiver"/>
</dbReference>
<dbReference type="InterPro" id="IPR052048">
    <property type="entry name" value="ST_Response_Regulator"/>
</dbReference>
<feature type="modified residue" description="4-aspartylphosphate" evidence="3">
    <location>
        <position position="53"/>
    </location>
</feature>
<keyword evidence="6" id="KW-1185">Reference proteome</keyword>